<proteinExistence type="predicted"/>
<dbReference type="EMBL" id="CM051402">
    <property type="protein sequence ID" value="KAJ4710063.1"/>
    <property type="molecule type" value="Genomic_DNA"/>
</dbReference>
<evidence type="ECO:0000313" key="2">
    <source>
        <dbReference type="Proteomes" id="UP001164539"/>
    </source>
</evidence>
<name>A0ACC1XGQ9_MELAZ</name>
<gene>
    <name evidence="1" type="ORF">OWV82_016294</name>
</gene>
<protein>
    <submittedName>
        <fullName evidence="1">Nudix hydrolase mitochondrial-like</fullName>
    </submittedName>
</protein>
<evidence type="ECO:0000313" key="1">
    <source>
        <dbReference type="EMBL" id="KAJ4710063.1"/>
    </source>
</evidence>
<keyword evidence="2" id="KW-1185">Reference proteome</keyword>
<reference evidence="1 2" key="1">
    <citation type="journal article" date="2023" name="Science">
        <title>Complex scaffold remodeling in plant triterpene biosynthesis.</title>
        <authorList>
            <person name="De La Pena R."/>
            <person name="Hodgson H."/>
            <person name="Liu J.C."/>
            <person name="Stephenson M.J."/>
            <person name="Martin A.C."/>
            <person name="Owen C."/>
            <person name="Harkess A."/>
            <person name="Leebens-Mack J."/>
            <person name="Jimenez L.E."/>
            <person name="Osbourn A."/>
            <person name="Sattely E.S."/>
        </authorList>
    </citation>
    <scope>NUCLEOTIDE SEQUENCE [LARGE SCALE GENOMIC DNA]</scope>
    <source>
        <strain evidence="2">cv. JPN11</strain>
        <tissue evidence="1">Leaf</tissue>
    </source>
</reference>
<accession>A0ACC1XGQ9</accession>
<sequence>MNKQLEKRKMIYSLVLCFCYWFYRLNYQRVRELDENLQQAAFQESLVGAGVFGEIENVLGKWDLLGEKYAVPYEVYMFPLRAIEELELWPEKDVRKRIWMTVAEAREACKHWWMIEALNRLVERVSSSANQDEEEDDDTQPMLGSHETAIDIEPDNSISDPGAHGRRKSWSQKVSLEWTFVITNFILELPSAVLDQLSSEHKPQYALFAMLISFAALLISIGELIYKGRNEKVSWRWKGLLPWLYYPLQTHKPFGSFKDIIGSLCALCQCVFTVINYSQSDQPIKISVWPVVLCLWSVMF</sequence>
<dbReference type="Proteomes" id="UP001164539">
    <property type="component" value="Chromosome 9"/>
</dbReference>
<organism evidence="1 2">
    <name type="scientific">Melia azedarach</name>
    <name type="common">Chinaberry tree</name>
    <dbReference type="NCBI Taxonomy" id="155640"/>
    <lineage>
        <taxon>Eukaryota</taxon>
        <taxon>Viridiplantae</taxon>
        <taxon>Streptophyta</taxon>
        <taxon>Embryophyta</taxon>
        <taxon>Tracheophyta</taxon>
        <taxon>Spermatophyta</taxon>
        <taxon>Magnoliopsida</taxon>
        <taxon>eudicotyledons</taxon>
        <taxon>Gunneridae</taxon>
        <taxon>Pentapetalae</taxon>
        <taxon>rosids</taxon>
        <taxon>malvids</taxon>
        <taxon>Sapindales</taxon>
        <taxon>Meliaceae</taxon>
        <taxon>Melia</taxon>
    </lineage>
</organism>
<comment type="caution">
    <text evidence="1">The sequence shown here is derived from an EMBL/GenBank/DDBJ whole genome shotgun (WGS) entry which is preliminary data.</text>
</comment>